<comment type="caution">
    <text evidence="1">The sequence shown here is derived from an EMBL/GenBank/DDBJ whole genome shotgun (WGS) entry which is preliminary data.</text>
</comment>
<dbReference type="Proteomes" id="UP000238312">
    <property type="component" value="Unassembled WGS sequence"/>
</dbReference>
<evidence type="ECO:0000313" key="1">
    <source>
        <dbReference type="EMBL" id="PRX64811.1"/>
    </source>
</evidence>
<dbReference type="EMBL" id="PVNG01000008">
    <property type="protein sequence ID" value="PRX64811.1"/>
    <property type="molecule type" value="Genomic_DNA"/>
</dbReference>
<reference evidence="1 2" key="1">
    <citation type="submission" date="2018-03" db="EMBL/GenBank/DDBJ databases">
        <title>Genomic Encyclopedia of Type Strains, Phase III (KMG-III): the genomes of soil and plant-associated and newly described type strains.</title>
        <authorList>
            <person name="Whitman W."/>
        </authorList>
    </citation>
    <scope>NUCLEOTIDE SEQUENCE [LARGE SCALE GENOMIC DNA]</scope>
    <source>
        <strain evidence="1 2">CGMCC 4.7104</strain>
    </source>
</reference>
<proteinExistence type="predicted"/>
<evidence type="ECO:0000313" key="2">
    <source>
        <dbReference type="Proteomes" id="UP000238312"/>
    </source>
</evidence>
<protein>
    <submittedName>
        <fullName evidence="1">Uncharacterized protein</fullName>
    </submittedName>
</protein>
<keyword evidence="2" id="KW-1185">Reference proteome</keyword>
<organism evidence="1 2">
    <name type="scientific">Nonomuraea fuscirosea</name>
    <dbReference type="NCBI Taxonomy" id="1291556"/>
    <lineage>
        <taxon>Bacteria</taxon>
        <taxon>Bacillati</taxon>
        <taxon>Actinomycetota</taxon>
        <taxon>Actinomycetes</taxon>
        <taxon>Streptosporangiales</taxon>
        <taxon>Streptosporangiaceae</taxon>
        <taxon>Nonomuraea</taxon>
    </lineage>
</organism>
<accession>A0A2T0MZM8</accession>
<name>A0A2T0MZM8_9ACTN</name>
<sequence>MASPWGLTSRLTLFAGKRAQNPFSGCYSGIVHIRRFFGADGAAKEKSPPQATFRQRAVMAPSTAIGSPVTNEAASELSQAIASPISGGFA</sequence>
<gene>
    <name evidence="1" type="ORF">B0I32_108172</name>
</gene>
<dbReference type="AlphaFoldDB" id="A0A2T0MZM8"/>